<organism evidence="1 2">
    <name type="scientific">Kribbella pratensis</name>
    <dbReference type="NCBI Taxonomy" id="2512112"/>
    <lineage>
        <taxon>Bacteria</taxon>
        <taxon>Bacillati</taxon>
        <taxon>Actinomycetota</taxon>
        <taxon>Actinomycetes</taxon>
        <taxon>Propionibacteriales</taxon>
        <taxon>Kribbellaceae</taxon>
        <taxon>Kribbella</taxon>
    </lineage>
</organism>
<dbReference type="EMBL" id="SODP01000001">
    <property type="protein sequence ID" value="TDW77137.1"/>
    <property type="molecule type" value="Genomic_DNA"/>
</dbReference>
<evidence type="ECO:0000313" key="2">
    <source>
        <dbReference type="Proteomes" id="UP000295146"/>
    </source>
</evidence>
<dbReference type="AlphaFoldDB" id="A0A4V3GHR7"/>
<evidence type="ECO:0000313" key="1">
    <source>
        <dbReference type="EMBL" id="TDW77137.1"/>
    </source>
</evidence>
<protein>
    <submittedName>
        <fullName evidence="1">Uncharacterized protein</fullName>
    </submittedName>
</protein>
<keyword evidence="2" id="KW-1185">Reference proteome</keyword>
<sequence length="54" mass="5797">MSIHIGEVTSDVEATTAEPITGEATASVWQERLRIEGALEQLAADRLRTATGDE</sequence>
<gene>
    <name evidence="1" type="ORF">EV653_2301</name>
</gene>
<reference evidence="1 2" key="1">
    <citation type="submission" date="2019-03" db="EMBL/GenBank/DDBJ databases">
        <title>Genomic Encyclopedia of Type Strains, Phase III (KMG-III): the genomes of soil and plant-associated and newly described type strains.</title>
        <authorList>
            <person name="Whitman W."/>
        </authorList>
    </citation>
    <scope>NUCLEOTIDE SEQUENCE [LARGE SCALE GENOMIC DNA]</scope>
    <source>
        <strain evidence="1 2">VKM Ac-2573</strain>
    </source>
</reference>
<dbReference type="RefSeq" id="WP_166679355.1">
    <property type="nucleotide sequence ID" value="NZ_SODP01000001.1"/>
</dbReference>
<name>A0A4V3GHR7_9ACTN</name>
<comment type="caution">
    <text evidence="1">The sequence shown here is derived from an EMBL/GenBank/DDBJ whole genome shotgun (WGS) entry which is preliminary data.</text>
</comment>
<accession>A0A4V3GHR7</accession>
<dbReference type="Proteomes" id="UP000295146">
    <property type="component" value="Unassembled WGS sequence"/>
</dbReference>
<proteinExistence type="predicted"/>